<evidence type="ECO:0000313" key="4">
    <source>
        <dbReference type="Proteomes" id="UP000887212"/>
    </source>
</evidence>
<protein>
    <recommendedName>
        <fullName evidence="1">Transposase IS204/IS1001/IS1096/IS1165 helix-turn-helix domain-containing protein</fullName>
    </recommendedName>
</protein>
<dbReference type="RefSeq" id="WP_199866731.1">
    <property type="nucleotide sequence ID" value="NZ_AP024354.1"/>
</dbReference>
<dbReference type="Pfam" id="PF13542">
    <property type="entry name" value="HTH_Tnp_ISL3"/>
    <property type="match status" value="1"/>
</dbReference>
<dbReference type="InterPro" id="IPR010921">
    <property type="entry name" value="Trp_repressor/repl_initiator"/>
</dbReference>
<name>A0AA37FNG1_AQUAC</name>
<evidence type="ECO:0000313" key="2">
    <source>
        <dbReference type="EMBL" id="GIZ90613.1"/>
    </source>
</evidence>
<accession>A0AA37FNG1</accession>
<proteinExistence type="predicted"/>
<dbReference type="AlphaFoldDB" id="A0AA37FNG1"/>
<dbReference type="Proteomes" id="UP000887228">
    <property type="component" value="Unassembled WGS sequence"/>
</dbReference>
<dbReference type="NCBIfam" id="NF047595">
    <property type="entry name" value="IS66_ISRel24_TnpA"/>
    <property type="match status" value="1"/>
</dbReference>
<dbReference type="InterPro" id="IPR032877">
    <property type="entry name" value="Transposase_HTH"/>
</dbReference>
<gene>
    <name evidence="2" type="ORF">KAM435_39400</name>
    <name evidence="3" type="ORF">KAM436_39680</name>
</gene>
<evidence type="ECO:0000313" key="3">
    <source>
        <dbReference type="EMBL" id="GIZ95000.1"/>
    </source>
</evidence>
<organism evidence="2 4">
    <name type="scientific">Aquipseudomonas alcaligenes</name>
    <name type="common">Pseudomonas alcaligenes</name>
    <dbReference type="NCBI Taxonomy" id="43263"/>
    <lineage>
        <taxon>Bacteria</taxon>
        <taxon>Pseudomonadati</taxon>
        <taxon>Pseudomonadota</taxon>
        <taxon>Gammaproteobacteria</taxon>
        <taxon>Pseudomonadales</taxon>
        <taxon>Pseudomonadaceae</taxon>
        <taxon>Aquipseudomonas</taxon>
    </lineage>
</organism>
<dbReference type="GO" id="GO:0043565">
    <property type="term" value="F:sequence-specific DNA binding"/>
    <property type="evidence" value="ECO:0007669"/>
    <property type="project" value="InterPro"/>
</dbReference>
<evidence type="ECO:0000259" key="1">
    <source>
        <dbReference type="Pfam" id="PF13542"/>
    </source>
</evidence>
<dbReference type="SUPFAM" id="SSF48295">
    <property type="entry name" value="TrpR-like"/>
    <property type="match status" value="1"/>
</dbReference>
<feature type="domain" description="Transposase IS204/IS1001/IS1096/IS1165 helix-turn-helix" evidence="1">
    <location>
        <begin position="7"/>
        <end position="53"/>
    </location>
</feature>
<dbReference type="Proteomes" id="UP000887212">
    <property type="component" value="Unassembled WGS sequence"/>
</dbReference>
<dbReference type="EMBL" id="BPMT01000027">
    <property type="protein sequence ID" value="GIZ95000.1"/>
    <property type="molecule type" value="Genomic_DNA"/>
</dbReference>
<sequence length="119" mass="13047">MDIQPTVRRRRTHTESFKQAVINACQAPGTSVAGVALTHGVNANQVRRWLRERGVALPSRLPLPMVDAAPAFVPVALPPVRSETGPIVIEVRRGTTAIHVEWPVQAADACAAWLRSWLR</sequence>
<reference evidence="2 5" key="1">
    <citation type="submission" date="2021-07" db="EMBL/GenBank/DDBJ databases">
        <title>Whole genome sequencing of carbapenem-resistant Pseudomonas spp. isolated in Japan.</title>
        <authorList>
            <person name="Suzuki M."/>
            <person name="Maehana S."/>
            <person name="Kitasato H."/>
        </authorList>
    </citation>
    <scope>NUCLEOTIDE SEQUENCE</scope>
    <source>
        <strain evidence="2">KAM435</strain>
        <strain evidence="3 5">KAM436</strain>
    </source>
</reference>
<evidence type="ECO:0000313" key="5">
    <source>
        <dbReference type="Proteomes" id="UP000887228"/>
    </source>
</evidence>
<dbReference type="EMBL" id="BPMS01000029">
    <property type="protein sequence ID" value="GIZ90613.1"/>
    <property type="molecule type" value="Genomic_DNA"/>
</dbReference>
<comment type="caution">
    <text evidence="2">The sequence shown here is derived from an EMBL/GenBank/DDBJ whole genome shotgun (WGS) entry which is preliminary data.</text>
</comment>